<name>A0ABT8VT66_9FLAO</name>
<comment type="caution">
    <text evidence="4">The sequence shown here is derived from an EMBL/GenBank/DDBJ whole genome shotgun (WGS) entry which is preliminary data.</text>
</comment>
<dbReference type="Gene3D" id="3.55.50.30">
    <property type="match status" value="1"/>
</dbReference>
<organism evidence="4 5">
    <name type="scientific">Wenyingzhuangia gilva</name>
    <dbReference type="NCBI Taxonomy" id="3057677"/>
    <lineage>
        <taxon>Bacteria</taxon>
        <taxon>Pseudomonadati</taxon>
        <taxon>Bacteroidota</taxon>
        <taxon>Flavobacteriia</taxon>
        <taxon>Flavobacteriales</taxon>
        <taxon>Flavobacteriaceae</taxon>
        <taxon>Wenyingzhuangia</taxon>
    </lineage>
</organism>
<feature type="transmembrane region" description="Helical" evidence="1">
    <location>
        <begin position="75"/>
        <end position="94"/>
    </location>
</feature>
<keyword evidence="5" id="KW-1185">Reference proteome</keyword>
<dbReference type="PIRSF" id="PIRSF018266">
    <property type="entry name" value="FecR"/>
    <property type="match status" value="1"/>
</dbReference>
<feature type="domain" description="FecR protein" evidence="2">
    <location>
        <begin position="160"/>
        <end position="254"/>
    </location>
</feature>
<evidence type="ECO:0000256" key="1">
    <source>
        <dbReference type="SAM" id="Phobius"/>
    </source>
</evidence>
<dbReference type="InterPro" id="IPR012373">
    <property type="entry name" value="Ferrdict_sens_TM"/>
</dbReference>
<dbReference type="InterPro" id="IPR032508">
    <property type="entry name" value="FecR_C"/>
</dbReference>
<evidence type="ECO:0000313" key="5">
    <source>
        <dbReference type="Proteomes" id="UP001168642"/>
    </source>
</evidence>
<keyword evidence="1" id="KW-0472">Membrane</keyword>
<dbReference type="EMBL" id="JAUMIT010000004">
    <property type="protein sequence ID" value="MDO3695156.1"/>
    <property type="molecule type" value="Genomic_DNA"/>
</dbReference>
<sequence>MNIKLLYKYLQNNATEKEVAEVFKWIELSVENKQQFLLLKKSTLLTAKASANSQNAFKVVQEQIQNTTERKTSNFYKYAAVIVVSVVISMTWYFKTPKDIEQQGYVELEIEGGETKELTETHKGWLINKVGVLLAKQNQQELSYQNQNKRLKNHIPVHTLKVPHGKTFKVVLSDGTTVFLNAGSSLRYPEYFDVEGAREVYLKGEAFFNVTKDEAHPFIVKTQDALVQVLGTQFNLSAYDDDETVHCELLEGKVLFSNLSKTSVALTSGEQALVNKGSSDVQKSTVAVSEYTSWMRGELIFSETPFPQIVKKIERSFNVKINNHYAVLGNQVFSGIIKVKNGDVKELFELFKIDTPFQYNITGTIIEITEPQP</sequence>
<dbReference type="Proteomes" id="UP001168642">
    <property type="component" value="Unassembled WGS sequence"/>
</dbReference>
<dbReference type="RefSeq" id="WP_302884415.1">
    <property type="nucleotide sequence ID" value="NZ_JAUMIT010000004.1"/>
</dbReference>
<evidence type="ECO:0000259" key="3">
    <source>
        <dbReference type="Pfam" id="PF16344"/>
    </source>
</evidence>
<proteinExistence type="predicted"/>
<dbReference type="Pfam" id="PF16344">
    <property type="entry name" value="FecR_C"/>
    <property type="match status" value="1"/>
</dbReference>
<protein>
    <submittedName>
        <fullName evidence="4">FecR domain-containing protein</fullName>
    </submittedName>
</protein>
<keyword evidence="1" id="KW-1133">Transmembrane helix</keyword>
<feature type="domain" description="Protein FecR C-terminal" evidence="3">
    <location>
        <begin position="298"/>
        <end position="367"/>
    </location>
</feature>
<evidence type="ECO:0000313" key="4">
    <source>
        <dbReference type="EMBL" id="MDO3695156.1"/>
    </source>
</evidence>
<evidence type="ECO:0000259" key="2">
    <source>
        <dbReference type="Pfam" id="PF04773"/>
    </source>
</evidence>
<dbReference type="PANTHER" id="PTHR30273:SF2">
    <property type="entry name" value="PROTEIN FECR"/>
    <property type="match status" value="1"/>
</dbReference>
<dbReference type="Gene3D" id="2.60.120.1440">
    <property type="match status" value="1"/>
</dbReference>
<keyword evidence="1" id="KW-0812">Transmembrane</keyword>
<dbReference type="InterPro" id="IPR006860">
    <property type="entry name" value="FecR"/>
</dbReference>
<accession>A0ABT8VT66</accession>
<dbReference type="Pfam" id="PF04773">
    <property type="entry name" value="FecR"/>
    <property type="match status" value="1"/>
</dbReference>
<reference evidence="4" key="1">
    <citation type="submission" date="2023-07" db="EMBL/GenBank/DDBJ databases">
        <title>Wenyingzhuangia sp. chi5 genome sequencing and assembly.</title>
        <authorList>
            <person name="Park S."/>
        </authorList>
    </citation>
    <scope>NUCLEOTIDE SEQUENCE</scope>
    <source>
        <strain evidence="4">Chi5</strain>
    </source>
</reference>
<dbReference type="PANTHER" id="PTHR30273">
    <property type="entry name" value="PERIPLASMIC SIGNAL SENSOR AND SIGMA FACTOR ACTIVATOR FECR-RELATED"/>
    <property type="match status" value="1"/>
</dbReference>
<gene>
    <name evidence="4" type="ORF">QVZ41_09900</name>
</gene>